<comment type="caution">
    <text evidence="2">The sequence shown here is derived from an EMBL/GenBank/DDBJ whole genome shotgun (WGS) entry which is preliminary data.</text>
</comment>
<organism evidence="2 3">
    <name type="scientific">Mucilaginibacter panaciglaebae</name>
    <dbReference type="NCBI Taxonomy" id="502331"/>
    <lineage>
        <taxon>Bacteria</taxon>
        <taxon>Pseudomonadati</taxon>
        <taxon>Bacteroidota</taxon>
        <taxon>Sphingobacteriia</taxon>
        <taxon>Sphingobacteriales</taxon>
        <taxon>Sphingobacteriaceae</taxon>
        <taxon>Mucilaginibacter</taxon>
    </lineage>
</organism>
<dbReference type="Proteomes" id="UP001500841">
    <property type="component" value="Unassembled WGS sequence"/>
</dbReference>
<evidence type="ECO:0000313" key="3">
    <source>
        <dbReference type="Proteomes" id="UP001500841"/>
    </source>
</evidence>
<proteinExistence type="predicted"/>
<reference evidence="3" key="1">
    <citation type="journal article" date="2019" name="Int. J. Syst. Evol. Microbiol.">
        <title>The Global Catalogue of Microorganisms (GCM) 10K type strain sequencing project: providing services to taxonomists for standard genome sequencing and annotation.</title>
        <authorList>
            <consortium name="The Broad Institute Genomics Platform"/>
            <consortium name="The Broad Institute Genome Sequencing Center for Infectious Disease"/>
            <person name="Wu L."/>
            <person name="Ma J."/>
        </authorList>
    </citation>
    <scope>NUCLEOTIDE SEQUENCE [LARGE SCALE GENOMIC DNA]</scope>
    <source>
        <strain evidence="3">JCM 17085</strain>
    </source>
</reference>
<keyword evidence="3" id="KW-1185">Reference proteome</keyword>
<feature type="transmembrane region" description="Helical" evidence="1">
    <location>
        <begin position="9"/>
        <end position="28"/>
    </location>
</feature>
<keyword evidence="1" id="KW-0812">Transmembrane</keyword>
<keyword evidence="1" id="KW-1133">Transmembrane helix</keyword>
<sequence length="44" mass="4794">MRQDKRKGWIGLVVLAVIVVGAVVYTIVKNDGKQDANVTQQPAN</sequence>
<accession>A0ABP7WXX3</accession>
<evidence type="ECO:0000256" key="1">
    <source>
        <dbReference type="SAM" id="Phobius"/>
    </source>
</evidence>
<evidence type="ECO:0000313" key="2">
    <source>
        <dbReference type="EMBL" id="GAA4099119.1"/>
    </source>
</evidence>
<protein>
    <submittedName>
        <fullName evidence="2">Uncharacterized protein</fullName>
    </submittedName>
</protein>
<dbReference type="EMBL" id="BAABCV010000008">
    <property type="protein sequence ID" value="GAA4099119.1"/>
    <property type="molecule type" value="Genomic_DNA"/>
</dbReference>
<gene>
    <name evidence="2" type="ORF">GCM10022392_24020</name>
</gene>
<name>A0ABP7WXX3_9SPHI</name>
<keyword evidence="1" id="KW-0472">Membrane</keyword>